<keyword evidence="7" id="KW-1185">Reference proteome</keyword>
<dbReference type="GO" id="GO:0004601">
    <property type="term" value="F:peroxidase activity"/>
    <property type="evidence" value="ECO:0007669"/>
    <property type="project" value="UniProtKB-KW"/>
</dbReference>
<dbReference type="InterPro" id="IPR029759">
    <property type="entry name" value="GPX_AS"/>
</dbReference>
<dbReference type="OrthoDB" id="9789406at2"/>
<dbReference type="PANTHER" id="PTHR11592:SF78">
    <property type="entry name" value="GLUTATHIONE PEROXIDASE"/>
    <property type="match status" value="1"/>
</dbReference>
<evidence type="ECO:0000256" key="5">
    <source>
        <dbReference type="RuleBase" id="RU000499"/>
    </source>
</evidence>
<feature type="active site" evidence="4">
    <location>
        <position position="52"/>
    </location>
</feature>
<dbReference type="Pfam" id="PF00255">
    <property type="entry name" value="GSHPx"/>
    <property type="match status" value="1"/>
</dbReference>
<dbReference type="EMBL" id="FOBB01000001">
    <property type="protein sequence ID" value="SEK88747.1"/>
    <property type="molecule type" value="Genomic_DNA"/>
</dbReference>
<comment type="similarity">
    <text evidence="1 5">Belongs to the glutathione peroxidase family.</text>
</comment>
<gene>
    <name evidence="6" type="ORF">SAMN04488505_1011075</name>
</gene>
<dbReference type="PANTHER" id="PTHR11592">
    <property type="entry name" value="GLUTATHIONE PEROXIDASE"/>
    <property type="match status" value="1"/>
</dbReference>
<evidence type="ECO:0000256" key="4">
    <source>
        <dbReference type="PIRSR" id="PIRSR000303-1"/>
    </source>
</evidence>
<evidence type="ECO:0000313" key="6">
    <source>
        <dbReference type="EMBL" id="SEK88747.1"/>
    </source>
</evidence>
<keyword evidence="2 5" id="KW-0575">Peroxidase</keyword>
<dbReference type="PROSITE" id="PS00460">
    <property type="entry name" value="GLUTATHIONE_PEROXID_1"/>
    <property type="match status" value="1"/>
</dbReference>
<proteinExistence type="inferred from homology"/>
<dbReference type="STRING" id="573321.SAMN04488505_1011075"/>
<evidence type="ECO:0000256" key="3">
    <source>
        <dbReference type="ARBA" id="ARBA00023002"/>
    </source>
</evidence>
<evidence type="ECO:0000256" key="2">
    <source>
        <dbReference type="ARBA" id="ARBA00022559"/>
    </source>
</evidence>
<accession>A0A1H7KS52</accession>
<dbReference type="PRINTS" id="PR01011">
    <property type="entry name" value="GLUTPROXDASE"/>
</dbReference>
<dbReference type="AlphaFoldDB" id="A0A1H7KS52"/>
<dbReference type="RefSeq" id="WP_089907181.1">
    <property type="nucleotide sequence ID" value="NZ_FOBB01000001.1"/>
</dbReference>
<dbReference type="CDD" id="cd00340">
    <property type="entry name" value="GSH_Peroxidase"/>
    <property type="match status" value="1"/>
</dbReference>
<sequence>MIKTLLTTIFFAFMTAAGTVYNFKVESIDGGKINFADYKGKKILIVNTASQCGNTPQYADLENLYKKYEGKLVIIGFPANNFHAQEPGSNKEIQEFCTKKYAVTFPMAAKISVKGDDIHPLYKWLLAESKAKHFQPEEVTWNFQKYLLDEKGKLVAVFAPKTQPMSAEVIAAIEKHYN</sequence>
<dbReference type="Proteomes" id="UP000198984">
    <property type="component" value="Unassembled WGS sequence"/>
</dbReference>
<dbReference type="SUPFAM" id="SSF52833">
    <property type="entry name" value="Thioredoxin-like"/>
    <property type="match status" value="1"/>
</dbReference>
<dbReference type="InterPro" id="IPR000889">
    <property type="entry name" value="Glutathione_peroxidase"/>
</dbReference>
<evidence type="ECO:0000256" key="1">
    <source>
        <dbReference type="ARBA" id="ARBA00006926"/>
    </source>
</evidence>
<protein>
    <recommendedName>
        <fullName evidence="5">Glutathione peroxidase</fullName>
    </recommendedName>
</protein>
<dbReference type="PROSITE" id="PS51355">
    <property type="entry name" value="GLUTATHIONE_PEROXID_3"/>
    <property type="match status" value="1"/>
</dbReference>
<organism evidence="6 7">
    <name type="scientific">Chitinophaga rupis</name>
    <dbReference type="NCBI Taxonomy" id="573321"/>
    <lineage>
        <taxon>Bacteria</taxon>
        <taxon>Pseudomonadati</taxon>
        <taxon>Bacteroidota</taxon>
        <taxon>Chitinophagia</taxon>
        <taxon>Chitinophagales</taxon>
        <taxon>Chitinophagaceae</taxon>
        <taxon>Chitinophaga</taxon>
    </lineage>
</organism>
<keyword evidence="3 5" id="KW-0560">Oxidoreductase</keyword>
<dbReference type="PIRSF" id="PIRSF000303">
    <property type="entry name" value="Glutathion_perox"/>
    <property type="match status" value="1"/>
</dbReference>
<evidence type="ECO:0000313" key="7">
    <source>
        <dbReference type="Proteomes" id="UP000198984"/>
    </source>
</evidence>
<name>A0A1H7KS52_9BACT</name>
<dbReference type="GO" id="GO:0034599">
    <property type="term" value="P:cellular response to oxidative stress"/>
    <property type="evidence" value="ECO:0007669"/>
    <property type="project" value="TreeGrafter"/>
</dbReference>
<dbReference type="FunFam" id="3.40.30.10:FF:000010">
    <property type="entry name" value="Glutathione peroxidase"/>
    <property type="match status" value="1"/>
</dbReference>
<dbReference type="InterPro" id="IPR036249">
    <property type="entry name" value="Thioredoxin-like_sf"/>
</dbReference>
<dbReference type="Gene3D" id="3.40.30.10">
    <property type="entry name" value="Glutaredoxin"/>
    <property type="match status" value="1"/>
</dbReference>
<reference evidence="6 7" key="1">
    <citation type="submission" date="2016-10" db="EMBL/GenBank/DDBJ databases">
        <authorList>
            <person name="de Groot N.N."/>
        </authorList>
    </citation>
    <scope>NUCLEOTIDE SEQUENCE [LARGE SCALE GENOMIC DNA]</scope>
    <source>
        <strain evidence="6 7">DSM 21039</strain>
    </source>
</reference>